<accession>A0A3T0I4X1</accession>
<gene>
    <name evidence="1" type="ORF">CHR53_25860</name>
</gene>
<keyword evidence="2" id="KW-1185">Reference proteome</keyword>
<evidence type="ECO:0000313" key="1">
    <source>
        <dbReference type="EMBL" id="AZU64382.1"/>
    </source>
</evidence>
<dbReference type="OrthoDB" id="419816at2"/>
<dbReference type="STRING" id="1193713.GCA_001636315_02072"/>
<proteinExistence type="predicted"/>
<reference evidence="1 2" key="1">
    <citation type="submission" date="2017-07" db="EMBL/GenBank/DDBJ databases">
        <title>The complete genome sequence of Bacillus mesonae strain H20-5, an efficient strain improving plant abiotic stress resistance.</title>
        <authorList>
            <person name="Kim S.Y."/>
            <person name="Song H."/>
            <person name="Sang M.K."/>
            <person name="Weon H.-Y."/>
            <person name="Song J."/>
        </authorList>
    </citation>
    <scope>NUCLEOTIDE SEQUENCE [LARGE SCALE GENOMIC DNA]</scope>
    <source>
        <strain evidence="1 2">H20-5</strain>
    </source>
</reference>
<evidence type="ECO:0008006" key="3">
    <source>
        <dbReference type="Google" id="ProtNLM"/>
    </source>
</evidence>
<evidence type="ECO:0000313" key="2">
    <source>
        <dbReference type="Proteomes" id="UP000282892"/>
    </source>
</evidence>
<dbReference type="KEGG" id="nmk:CHR53_25860"/>
<dbReference type="EMBL" id="CP022572">
    <property type="protein sequence ID" value="AZU64382.1"/>
    <property type="molecule type" value="Genomic_DNA"/>
</dbReference>
<organism evidence="1 2">
    <name type="scientific">Neobacillus mesonae</name>
    <dbReference type="NCBI Taxonomy" id="1193713"/>
    <lineage>
        <taxon>Bacteria</taxon>
        <taxon>Bacillati</taxon>
        <taxon>Bacillota</taxon>
        <taxon>Bacilli</taxon>
        <taxon>Bacillales</taxon>
        <taxon>Bacillaceae</taxon>
        <taxon>Neobacillus</taxon>
    </lineage>
</organism>
<dbReference type="Proteomes" id="UP000282892">
    <property type="component" value="Chromosome"/>
</dbReference>
<name>A0A3T0I4X1_9BACI</name>
<protein>
    <recommendedName>
        <fullName evidence="3">Transposase</fullName>
    </recommendedName>
</protein>
<sequence length="151" mass="17759">MQVIDFHYLTVQLKTENWRNYIRQDNPVAAALLSKMGYTEREKIEVKTEFLQMVLRMQLDPARLTLLMGFFDTYLQLTKEEEEKVIEEVKAMSAKEGEKVMEIISSYERRGREEGREEALLLVAKKMKEKGKTAEEIAEFTGFLKEEIEKL</sequence>
<dbReference type="RefSeq" id="WP_066388887.1">
    <property type="nucleotide sequence ID" value="NZ_CP022572.1"/>
</dbReference>
<dbReference type="AlphaFoldDB" id="A0A3T0I4X1"/>